<dbReference type="PANTHER" id="PTHR16290:SF4">
    <property type="entry name" value="MRNA-DECAPPING ENZYME 1A"/>
    <property type="match status" value="1"/>
</dbReference>
<dbReference type="GO" id="GO:0005634">
    <property type="term" value="C:nucleus"/>
    <property type="evidence" value="ECO:0007669"/>
    <property type="project" value="UniProtKB-SubCell"/>
</dbReference>
<comment type="similarity">
    <text evidence="3">Belongs to the DCP1 family.</text>
</comment>
<feature type="domain" description="mRNA-decapping enzyme C-terminal" evidence="12">
    <location>
        <begin position="536"/>
        <end position="577"/>
    </location>
</feature>
<dbReference type="EC" id="3.6.1.62" evidence="9"/>
<dbReference type="GO" id="GO:0003729">
    <property type="term" value="F:mRNA binding"/>
    <property type="evidence" value="ECO:0007669"/>
    <property type="project" value="TreeGrafter"/>
</dbReference>
<dbReference type="InterPro" id="IPR010334">
    <property type="entry name" value="Dcp1"/>
</dbReference>
<evidence type="ECO:0000256" key="1">
    <source>
        <dbReference type="ARBA" id="ARBA00004123"/>
    </source>
</evidence>
<keyword evidence="14" id="KW-1185">Reference proteome</keyword>
<reference evidence="13" key="2">
    <citation type="submission" date="2025-08" db="UniProtKB">
        <authorList>
            <consortium name="Ensembl"/>
        </authorList>
    </citation>
    <scope>IDENTIFICATION</scope>
</reference>
<protein>
    <recommendedName>
        <fullName evidence="9">5'-(N(7)-methylguanosine 5'-triphospho)-[mRNA] hydrolase</fullName>
        <ecNumber evidence="9">3.6.1.62</ecNumber>
    </recommendedName>
</protein>
<dbReference type="OMA" id="IWFYDPQ"/>
<dbReference type="GO" id="GO:0000932">
    <property type="term" value="C:P-body"/>
    <property type="evidence" value="ECO:0007669"/>
    <property type="project" value="TreeGrafter"/>
</dbReference>
<keyword evidence="8" id="KW-0539">Nucleus</keyword>
<dbReference type="FunFam" id="2.30.29.30:FF:000097">
    <property type="entry name" value="Putative mRNA-decapping enzyme 1A"/>
    <property type="match status" value="1"/>
</dbReference>
<evidence type="ECO:0000313" key="14">
    <source>
        <dbReference type="Proteomes" id="UP000007303"/>
    </source>
</evidence>
<dbReference type="InterPro" id="IPR011993">
    <property type="entry name" value="PH-like_dom_sf"/>
</dbReference>
<evidence type="ECO:0000256" key="7">
    <source>
        <dbReference type="ARBA" id="ARBA00023161"/>
    </source>
</evidence>
<evidence type="ECO:0000256" key="4">
    <source>
        <dbReference type="ARBA" id="ARBA00022490"/>
    </source>
</evidence>
<reference evidence="13" key="3">
    <citation type="submission" date="2025-09" db="UniProtKB">
        <authorList>
            <consortium name="Ensembl"/>
        </authorList>
    </citation>
    <scope>IDENTIFICATION</scope>
</reference>
<organism evidence="13 14">
    <name type="scientific">Tetraodon nigroviridis</name>
    <name type="common">Spotted green pufferfish</name>
    <name type="synonym">Chelonodon nigroviridis</name>
    <dbReference type="NCBI Taxonomy" id="99883"/>
    <lineage>
        <taxon>Eukaryota</taxon>
        <taxon>Metazoa</taxon>
        <taxon>Chordata</taxon>
        <taxon>Craniata</taxon>
        <taxon>Vertebrata</taxon>
        <taxon>Euteleostomi</taxon>
        <taxon>Actinopterygii</taxon>
        <taxon>Neopterygii</taxon>
        <taxon>Teleostei</taxon>
        <taxon>Neoteleostei</taxon>
        <taxon>Acanthomorphata</taxon>
        <taxon>Eupercaria</taxon>
        <taxon>Tetraodontiformes</taxon>
        <taxon>Tetradontoidea</taxon>
        <taxon>Tetraodontidae</taxon>
        <taxon>Tetraodon</taxon>
    </lineage>
</organism>
<feature type="region of interest" description="Disordered" evidence="11">
    <location>
        <begin position="128"/>
        <end position="150"/>
    </location>
</feature>
<feature type="region of interest" description="Disordered" evidence="11">
    <location>
        <begin position="508"/>
        <end position="533"/>
    </location>
</feature>
<dbReference type="Proteomes" id="UP000007303">
    <property type="component" value="Unassembled WGS sequence"/>
</dbReference>
<dbReference type="GO" id="GO:0000290">
    <property type="term" value="P:deadenylation-dependent decapping of nuclear-transcribed mRNA"/>
    <property type="evidence" value="ECO:0007669"/>
    <property type="project" value="InterPro"/>
</dbReference>
<accession>H3C7Z3</accession>
<dbReference type="Gene3D" id="2.30.29.30">
    <property type="entry name" value="Pleckstrin-homology domain (PH domain)/Phosphotyrosine-binding domain (PTB)"/>
    <property type="match status" value="1"/>
</dbReference>
<dbReference type="GO" id="GO:0031087">
    <property type="term" value="P:deadenylation-independent decapping of nuclear-transcribed mRNA"/>
    <property type="evidence" value="ECO:0007669"/>
    <property type="project" value="TreeGrafter"/>
</dbReference>
<dbReference type="CDD" id="cd09804">
    <property type="entry name" value="Dcp1"/>
    <property type="match status" value="1"/>
</dbReference>
<sequence length="578" mass="62582">METLNAGHMMSLAALQRQDPYINKLLDVTGQVALYNFNSKTNEWEKTEIEGTLFVYARSASPHHGFTIMNRLSTENLVEPINRDLEFQLQDPFLLYRKGNLGIYSIWFYDKRDCQRIAQLMVRIVKQEAGHAQRGSPERAERPRTNGLAEPRPVDILELLSKAKEEYQRAQAGETDVRAEVGMAAPVTMAEHAHNQPRPDKPLLSAPQSAHTMVKQITVEELFGSPLPKDPCLPTMPTPKSAAAPGDPSAAFLQNQPFPAPAHQSTLLPPLLAAQDPASNQRHQAAGLLSAPFVLHPSPVFQAVVPRSDPQLAGSPLMVPPAGSEPRAAPAASAAPSAAPAAYLGQDLLSTLKPAAPAVGPDMHKPILAPSFLPSTLFPPHSFQEPVGGNPLLQHSKELDVFPPPSNVIKPLSDSSLAIVWSTMELPELRSRQAERGNLHRHHHRVTLRRVWLADSAHNNTPLEQEIQKTLQSQQAVPLQAVPQGPGLSVPRPGDAVLLSPSAFQQSLSRSPPLALPSAPSESSSSAGGAADPANAACSRAQLQETLIHLIKNDPDFLGAIHEAYLQSLSRDLSSMKL</sequence>
<comment type="subcellular location">
    <subcellularLocation>
        <location evidence="2">Cytoplasm</location>
    </subcellularLocation>
    <subcellularLocation>
        <location evidence="1">Nucleus</location>
    </subcellularLocation>
</comment>
<evidence type="ECO:0000256" key="8">
    <source>
        <dbReference type="ARBA" id="ARBA00023242"/>
    </source>
</evidence>
<keyword evidence="5" id="KW-0597">Phosphoprotein</keyword>
<dbReference type="GO" id="GO:0140933">
    <property type="term" value="F:5'-(N(7)-methylguanosine 5'-triphospho)-[mRNA] hydrolase activity"/>
    <property type="evidence" value="ECO:0007669"/>
    <property type="project" value="UniProtKB-EC"/>
</dbReference>
<evidence type="ECO:0000313" key="13">
    <source>
        <dbReference type="Ensembl" id="ENSTNIP00000004365.1"/>
    </source>
</evidence>
<dbReference type="Ensembl" id="ENSTNIT00000004504.1">
    <property type="protein sequence ID" value="ENSTNIP00000004365.1"/>
    <property type="gene ID" value="ENSTNIG00000001969.1"/>
</dbReference>
<keyword evidence="6" id="KW-0378">Hydrolase</keyword>
<dbReference type="STRING" id="99883.ENSTNIP00000004365"/>
<dbReference type="Gene3D" id="6.10.140.2030">
    <property type="match status" value="1"/>
</dbReference>
<comment type="catalytic activity">
    <reaction evidence="10">
        <text>a 5'-end (N(7)-methyl 5'-triphosphoguanosine)-ribonucleoside in mRNA + H2O = N(7)-methyl-GDP + a 5'-end phospho-ribonucleoside in mRNA + 2 H(+)</text>
        <dbReference type="Rhea" id="RHEA:67484"/>
        <dbReference type="Rhea" id="RHEA-COMP:15692"/>
        <dbReference type="Rhea" id="RHEA-COMP:17167"/>
        <dbReference type="ChEBI" id="CHEBI:15377"/>
        <dbReference type="ChEBI" id="CHEBI:15378"/>
        <dbReference type="ChEBI" id="CHEBI:63714"/>
        <dbReference type="ChEBI" id="CHEBI:138282"/>
        <dbReference type="ChEBI" id="CHEBI:156461"/>
        <dbReference type="EC" id="3.6.1.62"/>
    </reaction>
    <physiologicalReaction direction="left-to-right" evidence="10">
        <dbReference type="Rhea" id="RHEA:67485"/>
    </physiologicalReaction>
</comment>
<reference evidence="14" key="1">
    <citation type="journal article" date="2004" name="Nature">
        <title>Genome duplication in the teleost fish Tetraodon nigroviridis reveals the early vertebrate proto-karyotype.</title>
        <authorList>
            <person name="Jaillon O."/>
            <person name="Aury J.-M."/>
            <person name="Brunet F."/>
            <person name="Petit J.-L."/>
            <person name="Stange-Thomann N."/>
            <person name="Mauceli E."/>
            <person name="Bouneau L."/>
            <person name="Fischer C."/>
            <person name="Ozouf-Costaz C."/>
            <person name="Bernot A."/>
            <person name="Nicaud S."/>
            <person name="Jaffe D."/>
            <person name="Fisher S."/>
            <person name="Lutfalla G."/>
            <person name="Dossat C."/>
            <person name="Segurens B."/>
            <person name="Dasilva C."/>
            <person name="Salanoubat M."/>
            <person name="Levy M."/>
            <person name="Boudet N."/>
            <person name="Castellano S."/>
            <person name="Anthouard V."/>
            <person name="Jubin C."/>
            <person name="Castelli V."/>
            <person name="Katinka M."/>
            <person name="Vacherie B."/>
            <person name="Biemont C."/>
            <person name="Skalli Z."/>
            <person name="Cattolico L."/>
            <person name="Poulain J."/>
            <person name="De Berardinis V."/>
            <person name="Cruaud C."/>
            <person name="Duprat S."/>
            <person name="Brottier P."/>
            <person name="Coutanceau J.-P."/>
            <person name="Gouzy J."/>
            <person name="Parra G."/>
            <person name="Lardier G."/>
            <person name="Chapple C."/>
            <person name="McKernan K.J."/>
            <person name="McEwan P."/>
            <person name="Bosak S."/>
            <person name="Kellis M."/>
            <person name="Volff J.-N."/>
            <person name="Guigo R."/>
            <person name="Zody M.C."/>
            <person name="Mesirov J."/>
            <person name="Lindblad-Toh K."/>
            <person name="Birren B."/>
            <person name="Nusbaum C."/>
            <person name="Kahn D."/>
            <person name="Robinson-Rechavi M."/>
            <person name="Laudet V."/>
            <person name="Schachter V."/>
            <person name="Quetier F."/>
            <person name="Saurin W."/>
            <person name="Scarpelli C."/>
            <person name="Wincker P."/>
            <person name="Lander E.S."/>
            <person name="Weissenbach J."/>
            <person name="Roest Crollius H."/>
        </authorList>
    </citation>
    <scope>NUCLEOTIDE SEQUENCE [LARGE SCALE GENOMIC DNA]</scope>
</reference>
<evidence type="ECO:0000256" key="6">
    <source>
        <dbReference type="ARBA" id="ARBA00022801"/>
    </source>
</evidence>
<dbReference type="PANTHER" id="PTHR16290">
    <property type="entry name" value="TRANSCRIPTION FACTOR SMIF DECAPPING ENZYME DCP1"/>
    <property type="match status" value="1"/>
</dbReference>
<feature type="compositionally biased region" description="Basic and acidic residues" evidence="11">
    <location>
        <begin position="128"/>
        <end position="144"/>
    </location>
</feature>
<evidence type="ECO:0000256" key="11">
    <source>
        <dbReference type="SAM" id="MobiDB-lite"/>
    </source>
</evidence>
<evidence type="ECO:0000256" key="9">
    <source>
        <dbReference type="ARBA" id="ARBA00026102"/>
    </source>
</evidence>
<dbReference type="AlphaFoldDB" id="H3C7Z3"/>
<evidence type="ECO:0000256" key="3">
    <source>
        <dbReference type="ARBA" id="ARBA00008778"/>
    </source>
</evidence>
<dbReference type="GeneTree" id="ENSGT00940000158818"/>
<dbReference type="GO" id="GO:0008047">
    <property type="term" value="F:enzyme activator activity"/>
    <property type="evidence" value="ECO:0007669"/>
    <property type="project" value="InterPro"/>
</dbReference>
<dbReference type="HOGENOM" id="CLU_030030_0_1_1"/>
<evidence type="ECO:0000256" key="2">
    <source>
        <dbReference type="ARBA" id="ARBA00004496"/>
    </source>
</evidence>
<evidence type="ECO:0000259" key="12">
    <source>
        <dbReference type="Pfam" id="PF16741"/>
    </source>
</evidence>
<keyword evidence="4" id="KW-0963">Cytoplasm</keyword>
<dbReference type="InterPro" id="IPR031953">
    <property type="entry name" value="mRNA_decap_C"/>
</dbReference>
<proteinExistence type="inferred from homology"/>
<evidence type="ECO:0000256" key="10">
    <source>
        <dbReference type="ARBA" id="ARBA00047661"/>
    </source>
</evidence>
<dbReference type="GO" id="GO:0000184">
    <property type="term" value="P:nuclear-transcribed mRNA catabolic process, nonsense-mediated decay"/>
    <property type="evidence" value="ECO:0007669"/>
    <property type="project" value="UniProtKB-KW"/>
</dbReference>
<dbReference type="SUPFAM" id="SSF50729">
    <property type="entry name" value="PH domain-like"/>
    <property type="match status" value="1"/>
</dbReference>
<dbReference type="Pfam" id="PF06058">
    <property type="entry name" value="DCP1"/>
    <property type="match status" value="1"/>
</dbReference>
<name>H3C7Z3_TETNG</name>
<dbReference type="Pfam" id="PF16741">
    <property type="entry name" value="mRNA_decap_C"/>
    <property type="match status" value="1"/>
</dbReference>
<dbReference type="InParanoid" id="H3C7Z3"/>
<evidence type="ECO:0000256" key="5">
    <source>
        <dbReference type="ARBA" id="ARBA00022553"/>
    </source>
</evidence>
<keyword evidence="7" id="KW-0866">Nonsense-mediated mRNA decay</keyword>